<accession>A0A1X1DA46</accession>
<name>A0A1X1DA46_9GAMM</name>
<evidence type="ECO:0000313" key="2">
    <source>
        <dbReference type="Proteomes" id="UP000193104"/>
    </source>
</evidence>
<keyword evidence="2" id="KW-1185">Reference proteome</keyword>
<evidence type="ECO:0000313" key="1">
    <source>
        <dbReference type="EMBL" id="ORM73410.1"/>
    </source>
</evidence>
<organism evidence="1 2">
    <name type="scientific">Pantoea wallisii</name>
    <dbReference type="NCBI Taxonomy" id="1076551"/>
    <lineage>
        <taxon>Bacteria</taxon>
        <taxon>Pseudomonadati</taxon>
        <taxon>Pseudomonadota</taxon>
        <taxon>Gammaproteobacteria</taxon>
        <taxon>Enterobacterales</taxon>
        <taxon>Erwiniaceae</taxon>
        <taxon>Pantoea</taxon>
    </lineage>
</organism>
<reference evidence="1 2" key="1">
    <citation type="journal article" date="2017" name="Antonie Van Leeuwenhoek">
        <title>Phylogenomic resolution of the bacterial genus Pantoea and its relationship with Erwinia and Tatumella.</title>
        <authorList>
            <person name="Palmer M."/>
            <person name="Steenkamp E.T."/>
            <person name="Coetzee M.P."/>
            <person name="Chan W.Y."/>
            <person name="van Zyl E."/>
            <person name="De Maayer P."/>
            <person name="Coutinho T.A."/>
            <person name="Blom J."/>
            <person name="Smits T.H."/>
            <person name="Duffy B."/>
            <person name="Venter S.N."/>
        </authorList>
    </citation>
    <scope>NUCLEOTIDE SEQUENCE [LARGE SCALE GENOMIC DNA]</scope>
    <source>
        <strain evidence="1 2">LMG 26277</strain>
    </source>
</reference>
<dbReference type="EMBL" id="MLFS01000022">
    <property type="protein sequence ID" value="ORM73410.1"/>
    <property type="molecule type" value="Genomic_DNA"/>
</dbReference>
<comment type="caution">
    <text evidence="1">The sequence shown here is derived from an EMBL/GenBank/DDBJ whole genome shotgun (WGS) entry which is preliminary data.</text>
</comment>
<sequence>MQSSIKNQTGEHTVLNNTAALKNGTLKPTDLSAIKIWQDSSGKLWTLDHRRRAAFKLSGLKEIPVQCASEKEVAGKMWKMTTKTDEKIIILKMSYGIKRVIDS</sequence>
<proteinExistence type="predicted"/>
<dbReference type="Proteomes" id="UP000193104">
    <property type="component" value="Unassembled WGS sequence"/>
</dbReference>
<protein>
    <submittedName>
        <fullName evidence="1">Uncharacterized protein</fullName>
    </submittedName>
</protein>
<gene>
    <name evidence="1" type="ORF">HA48_09855</name>
</gene>
<dbReference type="AlphaFoldDB" id="A0A1X1DA46"/>